<keyword evidence="3" id="KW-0964">Secreted</keyword>
<organism evidence="5 6">
    <name type="scientific">Strongyloides papillosus</name>
    <name type="common">Intestinal threadworm</name>
    <dbReference type="NCBI Taxonomy" id="174720"/>
    <lineage>
        <taxon>Eukaryota</taxon>
        <taxon>Metazoa</taxon>
        <taxon>Ecdysozoa</taxon>
        <taxon>Nematoda</taxon>
        <taxon>Chromadorea</taxon>
        <taxon>Rhabditida</taxon>
        <taxon>Tylenchina</taxon>
        <taxon>Panagrolaimomorpha</taxon>
        <taxon>Strongyloidoidea</taxon>
        <taxon>Strongyloididae</taxon>
        <taxon>Strongyloides</taxon>
    </lineage>
</organism>
<dbReference type="Proteomes" id="UP000046392">
    <property type="component" value="Unplaced"/>
</dbReference>
<name>A0A0N5BLH2_STREA</name>
<accession>A0A0N5BLH2</accession>
<evidence type="ECO:0000256" key="3">
    <source>
        <dbReference type="ARBA" id="ARBA00022525"/>
    </source>
</evidence>
<dbReference type="Pfam" id="PF01060">
    <property type="entry name" value="TTR-52"/>
    <property type="match status" value="1"/>
</dbReference>
<comment type="subcellular location">
    <subcellularLocation>
        <location evidence="1">Secreted</location>
    </subcellularLocation>
</comment>
<sequence>MLNIRCVSSLRKLQMVHIIGRFVCNGNPVNNVMVTLFHRNRFGGPSLLGKLPCDENGLFDLQGNKKLFLGMGKYLTKVPTK</sequence>
<dbReference type="InterPro" id="IPR001534">
    <property type="entry name" value="Transthyretin-like"/>
</dbReference>
<evidence type="ECO:0000256" key="4">
    <source>
        <dbReference type="ARBA" id="ARBA00022729"/>
    </source>
</evidence>
<evidence type="ECO:0000256" key="2">
    <source>
        <dbReference type="ARBA" id="ARBA00010112"/>
    </source>
</evidence>
<protein>
    <submittedName>
        <fullName evidence="6">ZP domain-containing protein</fullName>
    </submittedName>
</protein>
<keyword evidence="5" id="KW-1185">Reference proteome</keyword>
<dbReference type="Gene3D" id="2.60.40.3330">
    <property type="match status" value="1"/>
</dbReference>
<evidence type="ECO:0000313" key="5">
    <source>
        <dbReference type="Proteomes" id="UP000046392"/>
    </source>
</evidence>
<dbReference type="WBParaSite" id="SPAL_0000676933.1">
    <property type="protein sequence ID" value="SPAL_0000676933.1"/>
    <property type="gene ID" value="SPAL_0000676933"/>
</dbReference>
<dbReference type="AlphaFoldDB" id="A0A0N5BLH2"/>
<dbReference type="InterPro" id="IPR038479">
    <property type="entry name" value="Transthyretin-like_sf"/>
</dbReference>
<comment type="similarity">
    <text evidence="2">Belongs to the nematode transthyretin-like family.</text>
</comment>
<keyword evidence="4" id="KW-0732">Signal</keyword>
<dbReference type="GO" id="GO:0009986">
    <property type="term" value="C:cell surface"/>
    <property type="evidence" value="ECO:0007669"/>
    <property type="project" value="InterPro"/>
</dbReference>
<evidence type="ECO:0000313" key="6">
    <source>
        <dbReference type="WBParaSite" id="SPAL_0000676933.1"/>
    </source>
</evidence>
<evidence type="ECO:0000256" key="1">
    <source>
        <dbReference type="ARBA" id="ARBA00004613"/>
    </source>
</evidence>
<reference evidence="6" key="1">
    <citation type="submission" date="2017-02" db="UniProtKB">
        <authorList>
            <consortium name="WormBaseParasite"/>
        </authorList>
    </citation>
    <scope>IDENTIFICATION</scope>
</reference>
<dbReference type="GO" id="GO:0005576">
    <property type="term" value="C:extracellular region"/>
    <property type="evidence" value="ECO:0007669"/>
    <property type="project" value="UniProtKB-SubCell"/>
</dbReference>
<proteinExistence type="inferred from homology"/>